<keyword evidence="3" id="KW-1185">Reference proteome</keyword>
<evidence type="ECO:0000313" key="3">
    <source>
        <dbReference type="Proteomes" id="UP000677537"/>
    </source>
</evidence>
<evidence type="ECO:0000259" key="1">
    <source>
        <dbReference type="Pfam" id="PF13619"/>
    </source>
</evidence>
<protein>
    <submittedName>
        <fullName evidence="2">KTSC domain-containing protein</fullName>
    </submittedName>
</protein>
<accession>A0A940N2W8</accession>
<evidence type="ECO:0000313" key="2">
    <source>
        <dbReference type="EMBL" id="MBP0495594.1"/>
    </source>
</evidence>
<dbReference type="EMBL" id="JAGIZA010000019">
    <property type="protein sequence ID" value="MBP0495594.1"/>
    <property type="molecule type" value="Genomic_DNA"/>
</dbReference>
<comment type="caution">
    <text evidence="2">The sequence shown here is derived from an EMBL/GenBank/DDBJ whole genome shotgun (WGS) entry which is preliminary data.</text>
</comment>
<name>A0A940N2W8_9PROT</name>
<proteinExistence type="predicted"/>
<dbReference type="Proteomes" id="UP000677537">
    <property type="component" value="Unassembled WGS sequence"/>
</dbReference>
<feature type="domain" description="KTSC" evidence="1">
    <location>
        <begin position="5"/>
        <end position="63"/>
    </location>
</feature>
<reference evidence="2" key="1">
    <citation type="submission" date="2021-03" db="EMBL/GenBank/DDBJ databases">
        <authorList>
            <person name="So Y."/>
        </authorList>
    </citation>
    <scope>NUCLEOTIDE SEQUENCE</scope>
    <source>
        <strain evidence="2">SG15</strain>
    </source>
</reference>
<dbReference type="RefSeq" id="WP_209376393.1">
    <property type="nucleotide sequence ID" value="NZ_JAGIZA010000019.1"/>
</dbReference>
<dbReference type="Pfam" id="PF13619">
    <property type="entry name" value="KTSC"/>
    <property type="match status" value="1"/>
</dbReference>
<dbReference type="AlphaFoldDB" id="A0A940N2W8"/>
<gene>
    <name evidence="2" type="ORF">J5Y10_22605</name>
</gene>
<dbReference type="InterPro" id="IPR025309">
    <property type="entry name" value="KTSC_dom"/>
</dbReference>
<organism evidence="2 3">
    <name type="scientific">Roseomonas indoligenes</name>
    <dbReference type="NCBI Taxonomy" id="2820811"/>
    <lineage>
        <taxon>Bacteria</taxon>
        <taxon>Pseudomonadati</taxon>
        <taxon>Pseudomonadota</taxon>
        <taxon>Alphaproteobacteria</taxon>
        <taxon>Acetobacterales</taxon>
        <taxon>Roseomonadaceae</taxon>
        <taxon>Roseomonas</taxon>
    </lineage>
</organism>
<sequence length="66" mass="7417">MPYVSSSAISRIEYDAATRRLDVWFTSGGDAYSHYRVPEAVYRAFLAAAPKGSYYADHVKPHYGAR</sequence>